<organism evidence="2 3">
    <name type="scientific">Haematococcus lacustris</name>
    <name type="common">Green alga</name>
    <name type="synonym">Haematococcus pluvialis</name>
    <dbReference type="NCBI Taxonomy" id="44745"/>
    <lineage>
        <taxon>Eukaryota</taxon>
        <taxon>Viridiplantae</taxon>
        <taxon>Chlorophyta</taxon>
        <taxon>core chlorophytes</taxon>
        <taxon>Chlorophyceae</taxon>
        <taxon>CS clade</taxon>
        <taxon>Chlamydomonadales</taxon>
        <taxon>Haematococcaceae</taxon>
        <taxon>Haematococcus</taxon>
    </lineage>
</organism>
<dbReference type="AlphaFoldDB" id="A0A6A0AFN4"/>
<keyword evidence="1" id="KW-0732">Signal</keyword>
<evidence type="ECO:0000313" key="3">
    <source>
        <dbReference type="Proteomes" id="UP000485058"/>
    </source>
</evidence>
<keyword evidence="3" id="KW-1185">Reference proteome</keyword>
<feature type="chain" id="PRO_5025386998" evidence="1">
    <location>
        <begin position="26"/>
        <end position="117"/>
    </location>
</feature>
<reference evidence="2 3" key="1">
    <citation type="submission" date="2020-02" db="EMBL/GenBank/DDBJ databases">
        <title>Draft genome sequence of Haematococcus lacustris strain NIES-144.</title>
        <authorList>
            <person name="Morimoto D."/>
            <person name="Nakagawa S."/>
            <person name="Yoshida T."/>
            <person name="Sawayama S."/>
        </authorList>
    </citation>
    <scope>NUCLEOTIDE SEQUENCE [LARGE SCALE GENOMIC DNA]</scope>
    <source>
        <strain evidence="2 3">NIES-144</strain>
    </source>
</reference>
<sequence>MMRSSSRYVAAVPWLVAAGLAAALAQSSAPPSTMDGCSAIVWGATYGLFVRNTTGVPRTPFGQAMWSDFQQAVCRVNWGVFADAPRLSAQVNLLITISLDDSLESNQNLMGEVFAIP</sequence>
<feature type="non-terminal residue" evidence="2">
    <location>
        <position position="1"/>
    </location>
</feature>
<gene>
    <name evidence="2" type="ORF">HaLaN_29546</name>
</gene>
<protein>
    <submittedName>
        <fullName evidence="2">Uncharacterized protein</fullName>
    </submittedName>
</protein>
<dbReference type="EMBL" id="BLLF01005047">
    <property type="protein sequence ID" value="GFH30657.1"/>
    <property type="molecule type" value="Genomic_DNA"/>
</dbReference>
<comment type="caution">
    <text evidence="2">The sequence shown here is derived from an EMBL/GenBank/DDBJ whole genome shotgun (WGS) entry which is preliminary data.</text>
</comment>
<feature type="signal peptide" evidence="1">
    <location>
        <begin position="1"/>
        <end position="25"/>
    </location>
</feature>
<dbReference type="Proteomes" id="UP000485058">
    <property type="component" value="Unassembled WGS sequence"/>
</dbReference>
<accession>A0A6A0AFN4</accession>
<evidence type="ECO:0000256" key="1">
    <source>
        <dbReference type="SAM" id="SignalP"/>
    </source>
</evidence>
<feature type="non-terminal residue" evidence="2">
    <location>
        <position position="117"/>
    </location>
</feature>
<evidence type="ECO:0000313" key="2">
    <source>
        <dbReference type="EMBL" id="GFH30657.1"/>
    </source>
</evidence>
<proteinExistence type="predicted"/>
<name>A0A6A0AFN4_HAELA</name>